<feature type="region of interest" description="Disordered" evidence="6">
    <location>
        <begin position="1"/>
        <end position="48"/>
    </location>
</feature>
<dbReference type="Gene3D" id="2.60.120.650">
    <property type="entry name" value="Cupin"/>
    <property type="match status" value="1"/>
</dbReference>
<keyword evidence="4 8" id="KW-0560">Oxidoreductase</keyword>
<dbReference type="PROSITE" id="PS51184">
    <property type="entry name" value="JMJC"/>
    <property type="match status" value="1"/>
</dbReference>
<evidence type="ECO:0000256" key="3">
    <source>
        <dbReference type="ARBA" id="ARBA00022964"/>
    </source>
</evidence>
<dbReference type="PANTHER" id="PTHR13096">
    <property type="entry name" value="MINA53 MYC INDUCED NUCLEAR ANTIGEN"/>
    <property type="match status" value="1"/>
</dbReference>
<keyword evidence="3" id="KW-0223">Dioxygenase</keyword>
<dbReference type="GO" id="GO:0046872">
    <property type="term" value="F:metal ion binding"/>
    <property type="evidence" value="ECO:0007669"/>
    <property type="project" value="UniProtKB-KW"/>
</dbReference>
<comment type="cofactor">
    <cofactor evidence="1">
        <name>Fe(2+)</name>
        <dbReference type="ChEBI" id="CHEBI:29033"/>
    </cofactor>
</comment>
<comment type="caution">
    <text evidence="8">The sequence shown here is derived from an EMBL/GenBank/DDBJ whole genome shotgun (WGS) entry which is preliminary data.</text>
</comment>
<evidence type="ECO:0000313" key="8">
    <source>
        <dbReference type="EMBL" id="MBB5401586.1"/>
    </source>
</evidence>
<proteinExistence type="predicted"/>
<evidence type="ECO:0000256" key="4">
    <source>
        <dbReference type="ARBA" id="ARBA00023002"/>
    </source>
</evidence>
<dbReference type="GO" id="GO:0005840">
    <property type="term" value="C:ribosome"/>
    <property type="evidence" value="ECO:0007669"/>
    <property type="project" value="UniProtKB-KW"/>
</dbReference>
<evidence type="ECO:0000256" key="1">
    <source>
        <dbReference type="ARBA" id="ARBA00001954"/>
    </source>
</evidence>
<keyword evidence="2" id="KW-0479">Metal-binding</keyword>
<evidence type="ECO:0000256" key="2">
    <source>
        <dbReference type="ARBA" id="ARBA00022723"/>
    </source>
</evidence>
<reference evidence="8 9" key="1">
    <citation type="submission" date="2020-08" db="EMBL/GenBank/DDBJ databases">
        <title>Genomic Encyclopedia of Type Strains, Phase IV (KMG-V): Genome sequencing to study the core and pangenomes of soil and plant-associated prokaryotes.</title>
        <authorList>
            <person name="Whitman W."/>
        </authorList>
    </citation>
    <scope>NUCLEOTIDE SEQUENCE [LARGE SCALE GENOMIC DNA]</scope>
    <source>
        <strain evidence="8 9">JPY162</strain>
    </source>
</reference>
<dbReference type="Gene3D" id="3.40.366.30">
    <property type="entry name" value="50S ribosomal protein L16 arginine hydroxylase, Chain A, Domain 2"/>
    <property type="match status" value="1"/>
</dbReference>
<dbReference type="EC" id="1.14.11.47" evidence="8"/>
<dbReference type="Pfam" id="PF08007">
    <property type="entry name" value="JmjC_2"/>
    <property type="match status" value="1"/>
</dbReference>
<dbReference type="Proteomes" id="UP000592820">
    <property type="component" value="Unassembled WGS sequence"/>
</dbReference>
<feature type="compositionally biased region" description="Low complexity" evidence="6">
    <location>
        <begin position="24"/>
        <end position="40"/>
    </location>
</feature>
<accession>A0A7W8L714</accession>
<organism evidence="8 9">
    <name type="scientific">Paraburkholderia youngii</name>
    <dbReference type="NCBI Taxonomy" id="2782701"/>
    <lineage>
        <taxon>Bacteria</taxon>
        <taxon>Pseudomonadati</taxon>
        <taxon>Pseudomonadota</taxon>
        <taxon>Betaproteobacteria</taxon>
        <taxon>Burkholderiales</taxon>
        <taxon>Burkholderiaceae</taxon>
        <taxon>Paraburkholderia</taxon>
    </lineage>
</organism>
<dbReference type="PANTHER" id="PTHR13096:SF8">
    <property type="entry name" value="RIBOSOMAL OXYGENASE 1"/>
    <property type="match status" value="1"/>
</dbReference>
<evidence type="ECO:0000259" key="7">
    <source>
        <dbReference type="PROSITE" id="PS51184"/>
    </source>
</evidence>
<dbReference type="InterPro" id="IPR003347">
    <property type="entry name" value="JmjC_dom"/>
</dbReference>
<gene>
    <name evidence="8" type="ORF">HDG41_003651</name>
</gene>
<evidence type="ECO:0000313" key="9">
    <source>
        <dbReference type="Proteomes" id="UP000592820"/>
    </source>
</evidence>
<dbReference type="GO" id="GO:0016706">
    <property type="term" value="F:2-oxoglutarate-dependent dioxygenase activity"/>
    <property type="evidence" value="ECO:0007669"/>
    <property type="project" value="TreeGrafter"/>
</dbReference>
<evidence type="ECO:0000256" key="6">
    <source>
        <dbReference type="SAM" id="MobiDB-lite"/>
    </source>
</evidence>
<name>A0A7W8L714_9BURK</name>
<dbReference type="EMBL" id="JACHDE010000005">
    <property type="protein sequence ID" value="MBB5401586.1"/>
    <property type="molecule type" value="Genomic_DNA"/>
</dbReference>
<feature type="domain" description="JmjC" evidence="7">
    <location>
        <begin position="146"/>
        <end position="272"/>
    </location>
</feature>
<dbReference type="SMART" id="SM00558">
    <property type="entry name" value="JmjC"/>
    <property type="match status" value="1"/>
</dbReference>
<keyword evidence="8" id="KW-0689">Ribosomal protein</keyword>
<keyword evidence="5" id="KW-0408">Iron</keyword>
<dbReference type="SUPFAM" id="SSF51197">
    <property type="entry name" value="Clavaminate synthase-like"/>
    <property type="match status" value="1"/>
</dbReference>
<dbReference type="AlphaFoldDB" id="A0A7W8L714"/>
<protein>
    <submittedName>
        <fullName evidence="8">50S ribosomal protein L16 3-hydroxylase</fullName>
        <ecNumber evidence="8">1.14.11.47</ecNumber>
    </submittedName>
</protein>
<evidence type="ECO:0000256" key="5">
    <source>
        <dbReference type="ARBA" id="ARBA00023004"/>
    </source>
</evidence>
<sequence length="432" mass="49122">MRFSFDSPEYNSHYTMPRRPTHLPADAHSASNSPSAAKPATQPILPPSPDIPTALLGHLSPSQFMRRYWQKKPLLIRQAIPDIEAPLSRDELFELADQDDVEARLITHFRNKWQLEHGPFAPDELPSVKQRAWTLLVQGVDLHDDRARALLDRFRFVPDARLDDLMISYATDGGGVGPHFDSYDVFLLQVKGKRRWRISAQKDLTLQPGLPLKVLQHFEHDEEWVLEPGDMLYLPPHIAHDGIAEGECMTCSIGFRAPSETELTAQFLYHLAERGEATRKAGTLYRDPRQAAVERPAELPAALVERVGAMLAKVRWNEQDIASFLGTYLSEPKPSVVFDPPQRPLNEARFIGVASKSGLRLDRKTNLLYERCFFFVNGEEMTWNGAKRWLIDLANQRSMSAKRFVTLSHDSSVTSLLHEWYRAGWIQVGELA</sequence>
<dbReference type="Pfam" id="PF20514">
    <property type="entry name" value="WHD_ROXA"/>
    <property type="match status" value="1"/>
</dbReference>
<dbReference type="InterPro" id="IPR046799">
    <property type="entry name" value="ROXA-like_wH"/>
</dbReference>
<keyword evidence="8" id="KW-0687">Ribonucleoprotein</keyword>
<dbReference type="InterPro" id="IPR039994">
    <property type="entry name" value="NO66-like"/>
</dbReference>